<dbReference type="GO" id="GO:0005975">
    <property type="term" value="P:carbohydrate metabolic process"/>
    <property type="evidence" value="ECO:0007669"/>
    <property type="project" value="TreeGrafter"/>
</dbReference>
<keyword evidence="2" id="KW-1185">Reference proteome</keyword>
<reference evidence="1 2" key="1">
    <citation type="submission" date="2019-09" db="EMBL/GenBank/DDBJ databases">
        <title>Bird 10,000 Genomes (B10K) Project - Family phase.</title>
        <authorList>
            <person name="Zhang G."/>
        </authorList>
    </citation>
    <scope>NUCLEOTIDE SEQUENCE [LARGE SCALE GENOMIC DNA]</scope>
    <source>
        <strain evidence="1">B10K-CU-031-03</strain>
        <tissue evidence="1">Muscle</tissue>
    </source>
</reference>
<dbReference type="EMBL" id="VWPP01001052">
    <property type="protein sequence ID" value="NXE84649.1"/>
    <property type="molecule type" value="Genomic_DNA"/>
</dbReference>
<feature type="non-terminal residue" evidence="1">
    <location>
        <position position="1"/>
    </location>
</feature>
<comment type="caution">
    <text evidence="1">The sequence shown here is derived from an EMBL/GenBank/DDBJ whole genome shotgun (WGS) entry which is preliminary data.</text>
</comment>
<sequence>FASYYGDHMVLQKEPAGAVVWGYGEPGTAVTVALSRDGGLVVTKKTARVKGPSGTWTTVLDPMDQGGPYVLTARQGSENVTLRDVYFGDVWLCSGQSNMAMTVSQIANASRELAAAARYPYVRVFAAAPARSDVELEDLERIDLPWSIPTAENLGHGNFTYFSAVCWLLGRYLYEALRYPVGLVEAAWGGTPIEAWSSRRALRACGLPEDAGSFRAGLVFCTPLSPALPCSISPRWQLSGPQTPSVLWNAMIHPLLNMTLRGVAWYQGEANAFLHTDRYNCTFPALIADWRRAFHAGSAGQTEPLLPFGFVQLATYRRQSPDDSFARLRWHQTADLGVVPNARMPGTFMAVAMDLGDEHSPYGRRVPGGGDEGAVTKLSDPNPTSLLFLGSIHPRDKQNVAHRLHLGARAVAYGEKDLVFQGPYPTGAVLEVTRGLLNLTYSQELVCRSRDTRAFEVCCSGQPSPCGWLPAPMVAVGSHTVTLALAGCGTPVLGLRYAWAEWPCEYESCALYNTQGLPAPPFL</sequence>
<dbReference type="PANTHER" id="PTHR22901">
    <property type="entry name" value="SIALATE O-ACETYLESTERASE"/>
    <property type="match status" value="1"/>
</dbReference>
<dbReference type="GO" id="GO:0001681">
    <property type="term" value="F:sialate O-acetylesterase activity"/>
    <property type="evidence" value="ECO:0007669"/>
    <property type="project" value="InterPro"/>
</dbReference>
<dbReference type="InterPro" id="IPR039329">
    <property type="entry name" value="SIAE"/>
</dbReference>
<dbReference type="AlphaFoldDB" id="A0A7K8PZ35"/>
<feature type="non-terminal residue" evidence="1">
    <location>
        <position position="523"/>
    </location>
</feature>
<dbReference type="PANTHER" id="PTHR22901:SF0">
    <property type="entry name" value="SIALATE O-ACETYLESTERASE"/>
    <property type="match status" value="1"/>
</dbReference>
<dbReference type="Gene3D" id="3.40.50.1110">
    <property type="entry name" value="SGNH hydrolase"/>
    <property type="match status" value="1"/>
</dbReference>
<dbReference type="InterPro" id="IPR036514">
    <property type="entry name" value="SGNH_hydro_sf"/>
</dbReference>
<name>A0A7K8PZ35_COCCO</name>
<protein>
    <submittedName>
        <fullName evidence="1">SIAE acetylesterase</fullName>
    </submittedName>
</protein>
<dbReference type="SUPFAM" id="SSF52266">
    <property type="entry name" value="SGNH hydrolase"/>
    <property type="match status" value="1"/>
</dbReference>
<evidence type="ECO:0000313" key="1">
    <source>
        <dbReference type="EMBL" id="NXE84649.1"/>
    </source>
</evidence>
<proteinExistence type="predicted"/>
<evidence type="ECO:0000313" key="2">
    <source>
        <dbReference type="Proteomes" id="UP000525205"/>
    </source>
</evidence>
<accession>A0A7K8PZ35</accession>
<gene>
    <name evidence="1" type="primary">Siae</name>
    <name evidence="1" type="ORF">COCCOC_R08711</name>
</gene>
<organism evidence="1 2">
    <name type="scientific">Cochlearius cochlearius</name>
    <name type="common">Boat-billed heron</name>
    <dbReference type="NCBI Taxonomy" id="110676"/>
    <lineage>
        <taxon>Eukaryota</taxon>
        <taxon>Metazoa</taxon>
        <taxon>Chordata</taxon>
        <taxon>Craniata</taxon>
        <taxon>Vertebrata</taxon>
        <taxon>Euteleostomi</taxon>
        <taxon>Archelosauria</taxon>
        <taxon>Archosauria</taxon>
        <taxon>Dinosauria</taxon>
        <taxon>Saurischia</taxon>
        <taxon>Theropoda</taxon>
        <taxon>Coelurosauria</taxon>
        <taxon>Aves</taxon>
        <taxon>Neognathae</taxon>
        <taxon>Neoaves</taxon>
        <taxon>Aequornithes</taxon>
        <taxon>Pelecaniformes</taxon>
        <taxon>Ardeidae</taxon>
        <taxon>Cochlearius</taxon>
    </lineage>
</organism>
<dbReference type="Proteomes" id="UP000525205">
    <property type="component" value="Unassembled WGS sequence"/>
</dbReference>